<dbReference type="Proteomes" id="UP001232992">
    <property type="component" value="Unassembled WGS sequence"/>
</dbReference>
<evidence type="ECO:0000313" key="2">
    <source>
        <dbReference type="Proteomes" id="UP001232992"/>
    </source>
</evidence>
<protein>
    <submittedName>
        <fullName evidence="1">Uncharacterized protein</fullName>
    </submittedName>
</protein>
<organism evidence="1 2">
    <name type="scientific">Roseofilum casamattae BLCC-M143</name>
    <dbReference type="NCBI Taxonomy" id="3022442"/>
    <lineage>
        <taxon>Bacteria</taxon>
        <taxon>Bacillati</taxon>
        <taxon>Cyanobacteriota</taxon>
        <taxon>Cyanophyceae</taxon>
        <taxon>Desertifilales</taxon>
        <taxon>Desertifilaceae</taxon>
        <taxon>Roseofilum</taxon>
        <taxon>Roseofilum casamattae</taxon>
    </lineage>
</organism>
<reference evidence="1 2" key="1">
    <citation type="submission" date="2023-01" db="EMBL/GenBank/DDBJ databases">
        <title>Novel diversity within Roseofilum (Cyanobacteria; Desertifilaceae) from marine benthic mats with descriptions of four novel species.</title>
        <authorList>
            <person name="Wang Y."/>
            <person name="Berthold D.E."/>
            <person name="Hu J."/>
            <person name="Lefler F.W."/>
            <person name="Laughinghouse H.D. IV."/>
        </authorList>
    </citation>
    <scope>NUCLEOTIDE SEQUENCE [LARGE SCALE GENOMIC DNA]</scope>
    <source>
        <strain evidence="1 2">BLCC-M143</strain>
    </source>
</reference>
<keyword evidence="2" id="KW-1185">Reference proteome</keyword>
<sequence length="129" mass="15150">MKPKFKNAIAWQQAELLMQPCLLRVVDNLRRALEASPWEGTYEEVQDPYPGHVLCLKLHGEEVRVNLWELCYRVCFREYPMTHSPYDAQEVDIDTRLIDVTDEVDWNKLEEKTQQVINELFASLPNISS</sequence>
<evidence type="ECO:0000313" key="1">
    <source>
        <dbReference type="EMBL" id="MDJ1182217.1"/>
    </source>
</evidence>
<accession>A0ABT7BSP9</accession>
<proteinExistence type="predicted"/>
<dbReference type="EMBL" id="JAQOSQ010000002">
    <property type="protein sequence ID" value="MDJ1182217.1"/>
    <property type="molecule type" value="Genomic_DNA"/>
</dbReference>
<name>A0ABT7BSP9_9CYAN</name>
<dbReference type="RefSeq" id="WP_283756869.1">
    <property type="nucleotide sequence ID" value="NZ_JAQOSQ010000002.1"/>
</dbReference>
<gene>
    <name evidence="1" type="ORF">PMH09_03335</name>
</gene>
<comment type="caution">
    <text evidence="1">The sequence shown here is derived from an EMBL/GenBank/DDBJ whole genome shotgun (WGS) entry which is preliminary data.</text>
</comment>